<dbReference type="InterPro" id="IPR015421">
    <property type="entry name" value="PyrdxlP-dep_Trfase_major"/>
</dbReference>
<keyword evidence="6" id="KW-1185">Reference proteome</keyword>
<dbReference type="InterPro" id="IPR001597">
    <property type="entry name" value="ArAA_b-elim_lyase/Thr_aldolase"/>
</dbReference>
<dbReference type="Proteomes" id="UP001500542">
    <property type="component" value="Unassembled WGS sequence"/>
</dbReference>
<accession>A0ABN1P4Y8</accession>
<gene>
    <name evidence="5" type="ORF">GCM10009554_00670</name>
</gene>
<dbReference type="PANTHER" id="PTHR48097:SF9">
    <property type="entry name" value="L-THREONINE ALDOLASE"/>
    <property type="match status" value="1"/>
</dbReference>
<comment type="cofactor">
    <cofactor evidence="1">
        <name>pyridoxal 5'-phosphate</name>
        <dbReference type="ChEBI" id="CHEBI:597326"/>
    </cofactor>
</comment>
<dbReference type="GO" id="GO:0016829">
    <property type="term" value="F:lyase activity"/>
    <property type="evidence" value="ECO:0007669"/>
    <property type="project" value="UniProtKB-KW"/>
</dbReference>
<dbReference type="InterPro" id="IPR015424">
    <property type="entry name" value="PyrdxlP-dep_Trfase"/>
</dbReference>
<dbReference type="SUPFAM" id="SSF53383">
    <property type="entry name" value="PLP-dependent transferases"/>
    <property type="match status" value="1"/>
</dbReference>
<comment type="caution">
    <text evidence="5">The sequence shown here is derived from an EMBL/GenBank/DDBJ whole genome shotgun (WGS) entry which is preliminary data.</text>
</comment>
<evidence type="ECO:0000256" key="2">
    <source>
        <dbReference type="ARBA" id="ARBA00006966"/>
    </source>
</evidence>
<dbReference type="Gene3D" id="3.90.1150.10">
    <property type="entry name" value="Aspartate Aminotransferase, domain 1"/>
    <property type="match status" value="1"/>
</dbReference>
<keyword evidence="3" id="KW-0663">Pyridoxal phosphate</keyword>
<evidence type="ECO:0000259" key="4">
    <source>
        <dbReference type="Pfam" id="PF01212"/>
    </source>
</evidence>
<reference evidence="5 6" key="1">
    <citation type="journal article" date="2019" name="Int. J. Syst. Evol. Microbiol.">
        <title>The Global Catalogue of Microorganisms (GCM) 10K type strain sequencing project: providing services to taxonomists for standard genome sequencing and annotation.</title>
        <authorList>
            <consortium name="The Broad Institute Genomics Platform"/>
            <consortium name="The Broad Institute Genome Sequencing Center for Infectious Disease"/>
            <person name="Wu L."/>
            <person name="Ma J."/>
        </authorList>
    </citation>
    <scope>NUCLEOTIDE SEQUENCE [LARGE SCALE GENOMIC DNA]</scope>
    <source>
        <strain evidence="5 6">JCM 10977</strain>
    </source>
</reference>
<evidence type="ECO:0000256" key="3">
    <source>
        <dbReference type="ARBA" id="ARBA00022898"/>
    </source>
</evidence>
<protein>
    <submittedName>
        <fullName evidence="5">Beta-eliminating lyase-related protein</fullName>
    </submittedName>
</protein>
<dbReference type="InterPro" id="IPR015422">
    <property type="entry name" value="PyrdxlP-dep_Trfase_small"/>
</dbReference>
<feature type="domain" description="Aromatic amino acid beta-eliminating lyase/threonine aldolase" evidence="4">
    <location>
        <begin position="48"/>
        <end position="302"/>
    </location>
</feature>
<keyword evidence="5" id="KW-0456">Lyase</keyword>
<dbReference type="Pfam" id="PF01212">
    <property type="entry name" value="Beta_elim_lyase"/>
    <property type="match status" value="1"/>
</dbReference>
<proteinExistence type="inferred from homology"/>
<organism evidence="5 6">
    <name type="scientific">Kribbella koreensis</name>
    <dbReference type="NCBI Taxonomy" id="57909"/>
    <lineage>
        <taxon>Bacteria</taxon>
        <taxon>Bacillati</taxon>
        <taxon>Actinomycetota</taxon>
        <taxon>Actinomycetes</taxon>
        <taxon>Propionibacteriales</taxon>
        <taxon>Kribbellaceae</taxon>
        <taxon>Kribbella</taxon>
    </lineage>
</organism>
<sequence>MNYVTTDASEDLQARRKAAAAECTRWLSGRRVPPADALRGLADVATSDERDGYGTGGEVELLEQEVAELLGKPAAVFLPSGILAQQSVLRVFADRAGTRRIAVHGLSHLLLHELNALEEVHQLRMERMTSEPRQPRPDELAAIPGKLAAVTVELPLRDGGFVLPTWDELVVFAAACSERGVPLHLDGARLWESTPYLEHSLAEVAALATTVYVSFYKGLGGLSGAALAGPEDVIAEVRRWQRRLGGNVYTLFPYAVSAREGLRTVLPQMGDLHQRAVELAEALQGTGFRVFPEPPHTNSFRVYAPRPAAEMELAAVLRMEATRESLSYTWRAADVPGWSWVELVVTPGTLQWRIDEVSKGFGELLGGWGRPPGVRVRESQHNGEK</sequence>
<evidence type="ECO:0000313" key="5">
    <source>
        <dbReference type="EMBL" id="GAA0922851.1"/>
    </source>
</evidence>
<dbReference type="Gene3D" id="3.40.640.10">
    <property type="entry name" value="Type I PLP-dependent aspartate aminotransferase-like (Major domain)"/>
    <property type="match status" value="1"/>
</dbReference>
<dbReference type="PANTHER" id="PTHR48097">
    <property type="entry name" value="L-THREONINE ALDOLASE-RELATED"/>
    <property type="match status" value="1"/>
</dbReference>
<evidence type="ECO:0000256" key="1">
    <source>
        <dbReference type="ARBA" id="ARBA00001933"/>
    </source>
</evidence>
<evidence type="ECO:0000313" key="6">
    <source>
        <dbReference type="Proteomes" id="UP001500542"/>
    </source>
</evidence>
<dbReference type="EMBL" id="BAAAHK010000001">
    <property type="protein sequence ID" value="GAA0922851.1"/>
    <property type="molecule type" value="Genomic_DNA"/>
</dbReference>
<comment type="similarity">
    <text evidence="2">Belongs to the threonine aldolase family.</text>
</comment>
<name>A0ABN1P4Y8_9ACTN</name>